<dbReference type="PANTHER" id="PTHR40274:SF3">
    <property type="entry name" value="VIRGINIAMYCIN B LYASE"/>
    <property type="match status" value="1"/>
</dbReference>
<keyword evidence="1" id="KW-0732">Signal</keyword>
<evidence type="ECO:0008006" key="4">
    <source>
        <dbReference type="Google" id="ProtNLM"/>
    </source>
</evidence>
<dbReference type="AlphaFoldDB" id="A0A2U8VTW8"/>
<feature type="signal peptide" evidence="1">
    <location>
        <begin position="1"/>
        <end position="28"/>
    </location>
</feature>
<dbReference type="EMBL" id="CP029551">
    <property type="protein sequence ID" value="AWN36546.1"/>
    <property type="molecule type" value="Genomic_DNA"/>
</dbReference>
<protein>
    <recommendedName>
        <fullName evidence="4">SMP-30/Gluconolactonase/LRE-like region domain-containing protein</fullName>
    </recommendedName>
</protein>
<dbReference type="PANTHER" id="PTHR40274">
    <property type="entry name" value="VIRGINIAMYCIN B LYASE"/>
    <property type="match status" value="1"/>
</dbReference>
<dbReference type="KEGG" id="meti:DK427_13065"/>
<dbReference type="SUPFAM" id="SSF101898">
    <property type="entry name" value="NHL repeat"/>
    <property type="match status" value="1"/>
</dbReference>
<gene>
    <name evidence="2" type="ORF">DK427_13065</name>
</gene>
<reference evidence="2 3" key="1">
    <citation type="submission" date="2018-05" db="EMBL/GenBank/DDBJ databases">
        <title>Complete Genome Sequence of Methylobacterium sp. 17Sr1-43.</title>
        <authorList>
            <person name="Srinivasan S."/>
        </authorList>
    </citation>
    <scope>NUCLEOTIDE SEQUENCE [LARGE SCALE GENOMIC DNA]</scope>
    <source>
        <strain evidence="2 3">17Sr1-43</strain>
    </source>
</reference>
<dbReference type="RefSeq" id="WP_109951647.1">
    <property type="nucleotide sequence ID" value="NZ_CP029551.1"/>
</dbReference>
<organism evidence="2 3">
    <name type="scientific">Methylobacterium radiodurans</name>
    <dbReference type="NCBI Taxonomy" id="2202828"/>
    <lineage>
        <taxon>Bacteria</taxon>
        <taxon>Pseudomonadati</taxon>
        <taxon>Pseudomonadota</taxon>
        <taxon>Alphaproteobacteria</taxon>
        <taxon>Hyphomicrobiales</taxon>
        <taxon>Methylobacteriaceae</taxon>
        <taxon>Methylobacterium</taxon>
    </lineage>
</organism>
<dbReference type="Proteomes" id="UP000246058">
    <property type="component" value="Chromosome"/>
</dbReference>
<proteinExistence type="predicted"/>
<dbReference type="Gene3D" id="2.130.10.10">
    <property type="entry name" value="YVTN repeat-like/Quinoprotein amine dehydrogenase"/>
    <property type="match status" value="1"/>
</dbReference>
<sequence length="315" mass="32599">MMRNVLPRAALRLLLACGTLALSDPGSAAGPDEIALPASGRHPENVAADAKGNLYVSSITEGGVLRVDAGSGAVTPFLAPGSHGTRSTFGVLVDEPSGTLWVASNDASMLRIPGPSGTEGAWVKALDLRTGALKSSVRLPDPRSIANDFALGSDGALYVTNTASPQILRLKPGAAEFEIFAEDPALKGGLDGIAFGTDGDLYVNTFMTGELFRVAVEGGRAGRITKLATSRPLKFPDGLKPHRTGFLMVEGAGPLSRVTIRGEEAVIEDVRRFDGPSGLTIVGDRVWVSEGRIGAIGAGDSGQAAGSKLRSLRLD</sequence>
<keyword evidence="3" id="KW-1185">Reference proteome</keyword>
<name>A0A2U8VTW8_9HYPH</name>
<dbReference type="InterPro" id="IPR051344">
    <property type="entry name" value="Vgb"/>
</dbReference>
<evidence type="ECO:0000313" key="2">
    <source>
        <dbReference type="EMBL" id="AWN36546.1"/>
    </source>
</evidence>
<dbReference type="InterPro" id="IPR015943">
    <property type="entry name" value="WD40/YVTN_repeat-like_dom_sf"/>
</dbReference>
<dbReference type="OrthoDB" id="517707at2"/>
<accession>A0A2U8VTW8</accession>
<evidence type="ECO:0000256" key="1">
    <source>
        <dbReference type="SAM" id="SignalP"/>
    </source>
</evidence>
<evidence type="ECO:0000313" key="3">
    <source>
        <dbReference type="Proteomes" id="UP000246058"/>
    </source>
</evidence>
<feature type="chain" id="PRO_5016133983" description="SMP-30/Gluconolactonase/LRE-like region domain-containing protein" evidence="1">
    <location>
        <begin position="29"/>
        <end position="315"/>
    </location>
</feature>